<dbReference type="InterPro" id="IPR001841">
    <property type="entry name" value="Znf_RING"/>
</dbReference>
<proteinExistence type="predicted"/>
<dbReference type="AlphaFoldDB" id="A0A4U5LY39"/>
<evidence type="ECO:0000256" key="2">
    <source>
        <dbReference type="ARBA" id="ARBA00022833"/>
    </source>
</evidence>
<dbReference type="SMART" id="SM00184">
    <property type="entry name" value="RING"/>
    <property type="match status" value="1"/>
</dbReference>
<dbReference type="Gene3D" id="3.30.40.10">
    <property type="entry name" value="Zinc/RING finger domain, C3HC4 (zinc finger)"/>
    <property type="match status" value="1"/>
</dbReference>
<dbReference type="InterPro" id="IPR013083">
    <property type="entry name" value="Znf_RING/FYVE/PHD"/>
</dbReference>
<protein>
    <recommendedName>
        <fullName evidence="5">RING-type domain-containing protein</fullName>
    </recommendedName>
</protein>
<evidence type="ECO:0000313" key="7">
    <source>
        <dbReference type="Proteomes" id="UP000298663"/>
    </source>
</evidence>
<name>A0A4U5LY39_STECR</name>
<gene>
    <name evidence="6" type="ORF">L596_028311</name>
</gene>
<evidence type="ECO:0000256" key="3">
    <source>
        <dbReference type="PROSITE-ProRule" id="PRU00175"/>
    </source>
</evidence>
<dbReference type="Pfam" id="PF13920">
    <property type="entry name" value="zf-C3HC4_3"/>
    <property type="match status" value="1"/>
</dbReference>
<dbReference type="PANTHER" id="PTHR14879">
    <property type="entry name" value="CASPASE REGULATOR, RING FINGER DOMAIN-CONTAINING"/>
    <property type="match status" value="1"/>
</dbReference>
<evidence type="ECO:0000259" key="5">
    <source>
        <dbReference type="PROSITE" id="PS50089"/>
    </source>
</evidence>
<reference evidence="6 7" key="2">
    <citation type="journal article" date="2019" name="G3 (Bethesda)">
        <title>Hybrid Assembly of the Genome of the Entomopathogenic Nematode Steinernema carpocapsae Identifies the X-Chromosome.</title>
        <authorList>
            <person name="Serra L."/>
            <person name="Macchietto M."/>
            <person name="Macias-Munoz A."/>
            <person name="McGill C.J."/>
            <person name="Rodriguez I.M."/>
            <person name="Rodriguez B."/>
            <person name="Murad R."/>
            <person name="Mortazavi A."/>
        </authorList>
    </citation>
    <scope>NUCLEOTIDE SEQUENCE [LARGE SCALE GENOMIC DNA]</scope>
    <source>
        <strain evidence="6 7">ALL</strain>
    </source>
</reference>
<keyword evidence="7" id="KW-1185">Reference proteome</keyword>
<evidence type="ECO:0000313" key="6">
    <source>
        <dbReference type="EMBL" id="TKR61160.1"/>
    </source>
</evidence>
<keyword evidence="1 3" id="KW-0863">Zinc-finger</keyword>
<dbReference type="OrthoDB" id="1711136at2759"/>
<dbReference type="PANTHER" id="PTHR14879:SF5">
    <property type="entry name" value="RING-TYPE DOMAIN-CONTAINING PROTEIN"/>
    <property type="match status" value="1"/>
</dbReference>
<dbReference type="PROSITE" id="PS50089">
    <property type="entry name" value="ZF_RING_2"/>
    <property type="match status" value="1"/>
</dbReference>
<keyword evidence="2" id="KW-0862">Zinc</keyword>
<evidence type="ECO:0000256" key="4">
    <source>
        <dbReference type="SAM" id="MobiDB-lite"/>
    </source>
</evidence>
<comment type="caution">
    <text evidence="6">The sequence shown here is derived from an EMBL/GenBank/DDBJ whole genome shotgun (WGS) entry which is preliminary data.</text>
</comment>
<feature type="region of interest" description="Disordered" evidence="4">
    <location>
        <begin position="1"/>
        <end position="52"/>
    </location>
</feature>
<accession>A0A4U5LY39</accession>
<feature type="compositionally biased region" description="Polar residues" evidence="4">
    <location>
        <begin position="22"/>
        <end position="43"/>
    </location>
</feature>
<dbReference type="GO" id="GO:0008270">
    <property type="term" value="F:zinc ion binding"/>
    <property type="evidence" value="ECO:0007669"/>
    <property type="project" value="UniProtKB-KW"/>
</dbReference>
<dbReference type="InterPro" id="IPR051728">
    <property type="entry name" value="RING-FYVE_E3_ubiquitin-ligase"/>
</dbReference>
<sequence>MDIHCFLGRSRITSNDEDSGISMGTNSPVSDRSTVQQEASTTMPPKPVKQEDKELQRALKQIEKLKTQKRAKTDLCKQLQDEIKILKKEAKAARSAEAERNHAKDLETLQNEFQKEKTLLNDRISKANSEVQELKQERNILRRQVDMAPTCTICLDAKCDVVFLPCLHNVTCSVCANGTGTRQVDICPTCRQKIRAKLPMYN</sequence>
<reference evidence="6 7" key="1">
    <citation type="journal article" date="2015" name="Genome Biol.">
        <title>Comparative genomics of Steinernema reveals deeply conserved gene regulatory networks.</title>
        <authorList>
            <person name="Dillman A.R."/>
            <person name="Macchietto M."/>
            <person name="Porter C.F."/>
            <person name="Rogers A."/>
            <person name="Williams B."/>
            <person name="Antoshechkin I."/>
            <person name="Lee M.M."/>
            <person name="Goodwin Z."/>
            <person name="Lu X."/>
            <person name="Lewis E.E."/>
            <person name="Goodrich-Blair H."/>
            <person name="Stock S.P."/>
            <person name="Adams B.J."/>
            <person name="Sternberg P.W."/>
            <person name="Mortazavi A."/>
        </authorList>
    </citation>
    <scope>NUCLEOTIDE SEQUENCE [LARGE SCALE GENOMIC DNA]</scope>
    <source>
        <strain evidence="6 7">ALL</strain>
    </source>
</reference>
<dbReference type="SUPFAM" id="SSF57850">
    <property type="entry name" value="RING/U-box"/>
    <property type="match status" value="1"/>
</dbReference>
<feature type="domain" description="RING-type" evidence="5">
    <location>
        <begin position="151"/>
        <end position="191"/>
    </location>
</feature>
<keyword evidence="1 3" id="KW-0479">Metal-binding</keyword>
<dbReference type="Proteomes" id="UP000298663">
    <property type="component" value="Unassembled WGS sequence"/>
</dbReference>
<organism evidence="6 7">
    <name type="scientific">Steinernema carpocapsae</name>
    <name type="common">Entomopathogenic nematode</name>
    <dbReference type="NCBI Taxonomy" id="34508"/>
    <lineage>
        <taxon>Eukaryota</taxon>
        <taxon>Metazoa</taxon>
        <taxon>Ecdysozoa</taxon>
        <taxon>Nematoda</taxon>
        <taxon>Chromadorea</taxon>
        <taxon>Rhabditida</taxon>
        <taxon>Tylenchina</taxon>
        <taxon>Panagrolaimomorpha</taxon>
        <taxon>Strongyloidoidea</taxon>
        <taxon>Steinernematidae</taxon>
        <taxon>Steinernema</taxon>
    </lineage>
</organism>
<evidence type="ECO:0000256" key="1">
    <source>
        <dbReference type="ARBA" id="ARBA00022771"/>
    </source>
</evidence>
<dbReference type="EMBL" id="AZBU02000011">
    <property type="protein sequence ID" value="TKR61160.1"/>
    <property type="molecule type" value="Genomic_DNA"/>
</dbReference>